<feature type="region of interest" description="Disordered" evidence="1">
    <location>
        <begin position="1"/>
        <end position="24"/>
    </location>
</feature>
<reference evidence="2" key="2">
    <citation type="journal article" date="2015" name="Data Brief">
        <title>Shoot transcriptome of the giant reed, Arundo donax.</title>
        <authorList>
            <person name="Barrero R.A."/>
            <person name="Guerrero F.D."/>
            <person name="Moolhuijzen P."/>
            <person name="Goolsby J.A."/>
            <person name="Tidwell J."/>
            <person name="Bellgard S.E."/>
            <person name="Bellgard M.I."/>
        </authorList>
    </citation>
    <scope>NUCLEOTIDE SEQUENCE</scope>
    <source>
        <tissue evidence="2">Shoot tissue taken approximately 20 cm above the soil surface</tissue>
    </source>
</reference>
<sequence>MSPPGDEGVTRPIDRHRTQPADACHHSSVCHAAVLEEAAHAHLEEKRHGLPRHVPLLEHVPI</sequence>
<protein>
    <submittedName>
        <fullName evidence="2">Uncharacterized protein</fullName>
    </submittedName>
</protein>
<dbReference type="EMBL" id="GBRH01272092">
    <property type="protein sequence ID" value="JAD25803.1"/>
    <property type="molecule type" value="Transcribed_RNA"/>
</dbReference>
<feature type="compositionally biased region" description="Basic and acidic residues" evidence="1">
    <location>
        <begin position="8"/>
        <end position="24"/>
    </location>
</feature>
<name>A0A0A8YJR6_ARUDO</name>
<reference evidence="2" key="1">
    <citation type="submission" date="2014-09" db="EMBL/GenBank/DDBJ databases">
        <authorList>
            <person name="Magalhaes I.L.F."/>
            <person name="Oliveira U."/>
            <person name="Santos F.R."/>
            <person name="Vidigal T.H.D.A."/>
            <person name="Brescovit A.D."/>
            <person name="Santos A.J."/>
        </authorList>
    </citation>
    <scope>NUCLEOTIDE SEQUENCE</scope>
    <source>
        <tissue evidence="2">Shoot tissue taken approximately 20 cm above the soil surface</tissue>
    </source>
</reference>
<evidence type="ECO:0000256" key="1">
    <source>
        <dbReference type="SAM" id="MobiDB-lite"/>
    </source>
</evidence>
<dbReference type="AlphaFoldDB" id="A0A0A8YJR6"/>
<accession>A0A0A8YJR6</accession>
<proteinExistence type="predicted"/>
<organism evidence="2">
    <name type="scientific">Arundo donax</name>
    <name type="common">Giant reed</name>
    <name type="synonym">Donax arundinaceus</name>
    <dbReference type="NCBI Taxonomy" id="35708"/>
    <lineage>
        <taxon>Eukaryota</taxon>
        <taxon>Viridiplantae</taxon>
        <taxon>Streptophyta</taxon>
        <taxon>Embryophyta</taxon>
        <taxon>Tracheophyta</taxon>
        <taxon>Spermatophyta</taxon>
        <taxon>Magnoliopsida</taxon>
        <taxon>Liliopsida</taxon>
        <taxon>Poales</taxon>
        <taxon>Poaceae</taxon>
        <taxon>PACMAD clade</taxon>
        <taxon>Arundinoideae</taxon>
        <taxon>Arundineae</taxon>
        <taxon>Arundo</taxon>
    </lineage>
</organism>
<evidence type="ECO:0000313" key="2">
    <source>
        <dbReference type="EMBL" id="JAD25803.1"/>
    </source>
</evidence>